<dbReference type="InterPro" id="IPR001447">
    <property type="entry name" value="Arylamine_N-AcTrfase"/>
</dbReference>
<dbReference type="AlphaFoldDB" id="A0AAE3EE63"/>
<comment type="similarity">
    <text evidence="1">Belongs to the arylamine N-acetyltransferase family.</text>
</comment>
<sequence length="267" mass="30427">MFEFTFDSFSDEQRDAYLARIGFREETSVCKQTLDRLVYLHQCSVPFEDLDPVLGVDPLPLDAQSLFDKIVTRRRGGFCFELNGAFMLLLRAIGFDAYSCVCRVAAFSDQFGALSHRGTIIRLNGKKYFCDVGFGGPMAPFAVEISSERQTLNGETSWIEELEEGWYLQRRLDREGEEKNCVIFSLQPFLPMDFDILCRFLMGIENFTFRMIPIANLRTPDGAIQLEGDQLTIRKGDAVTKKIFPKEELDAVLKEYFGIILPPHAPV</sequence>
<keyword evidence="3" id="KW-1185">Reference proteome</keyword>
<gene>
    <name evidence="2" type="ORF">LKD81_15935</name>
</gene>
<dbReference type="Gene3D" id="3.30.2140.20">
    <property type="match status" value="1"/>
</dbReference>
<reference evidence="2" key="1">
    <citation type="submission" date="2021-10" db="EMBL/GenBank/DDBJ databases">
        <title>Anaerobic single-cell dispensing facilitates the cultivation of human gut bacteria.</title>
        <authorList>
            <person name="Afrizal A."/>
        </authorList>
    </citation>
    <scope>NUCLEOTIDE SEQUENCE</scope>
    <source>
        <strain evidence="2">CLA-AA-H215</strain>
    </source>
</reference>
<dbReference type="EMBL" id="JAJEQR010000069">
    <property type="protein sequence ID" value="MCC2232460.1"/>
    <property type="molecule type" value="Genomic_DNA"/>
</dbReference>
<dbReference type="Pfam" id="PF00797">
    <property type="entry name" value="Acetyltransf_2"/>
    <property type="match status" value="1"/>
</dbReference>
<evidence type="ECO:0000313" key="3">
    <source>
        <dbReference type="Proteomes" id="UP001198182"/>
    </source>
</evidence>
<evidence type="ECO:0000313" key="2">
    <source>
        <dbReference type="EMBL" id="MCC2232460.1"/>
    </source>
</evidence>
<dbReference type="Proteomes" id="UP001198182">
    <property type="component" value="Unassembled WGS sequence"/>
</dbReference>
<dbReference type="InterPro" id="IPR053710">
    <property type="entry name" value="Arylamine_NAT_domain_sf"/>
</dbReference>
<proteinExistence type="inferred from homology"/>
<dbReference type="InterPro" id="IPR038765">
    <property type="entry name" value="Papain-like_cys_pep_sf"/>
</dbReference>
<protein>
    <submittedName>
        <fullName evidence="2">Arylamine N-acetyltransferase</fullName>
    </submittedName>
</protein>
<dbReference type="SUPFAM" id="SSF54001">
    <property type="entry name" value="Cysteine proteinases"/>
    <property type="match status" value="1"/>
</dbReference>
<dbReference type="PANTHER" id="PTHR11786">
    <property type="entry name" value="N-HYDROXYARYLAMINE O-ACETYLTRANSFERASE"/>
    <property type="match status" value="1"/>
</dbReference>
<accession>A0AAE3EE63</accession>
<comment type="caution">
    <text evidence="2">The sequence shown here is derived from an EMBL/GenBank/DDBJ whole genome shotgun (WGS) entry which is preliminary data.</text>
</comment>
<name>A0AAE3EE63_9FIRM</name>
<organism evidence="2 3">
    <name type="scientific">Hominifimenecus microfluidus</name>
    <dbReference type="NCBI Taxonomy" id="2885348"/>
    <lineage>
        <taxon>Bacteria</taxon>
        <taxon>Bacillati</taxon>
        <taxon>Bacillota</taxon>
        <taxon>Clostridia</taxon>
        <taxon>Lachnospirales</taxon>
        <taxon>Lachnospiraceae</taxon>
        <taxon>Hominifimenecus</taxon>
    </lineage>
</organism>
<dbReference type="GO" id="GO:0016407">
    <property type="term" value="F:acetyltransferase activity"/>
    <property type="evidence" value="ECO:0007669"/>
    <property type="project" value="InterPro"/>
</dbReference>
<evidence type="ECO:0000256" key="1">
    <source>
        <dbReference type="ARBA" id="ARBA00006547"/>
    </source>
</evidence>
<dbReference type="RefSeq" id="WP_308454865.1">
    <property type="nucleotide sequence ID" value="NZ_JAJEQR010000069.1"/>
</dbReference>
<dbReference type="PANTHER" id="PTHR11786:SF0">
    <property type="entry name" value="ARYLAMINE N-ACETYLTRANSFERASE 4-RELATED"/>
    <property type="match status" value="1"/>
</dbReference>